<dbReference type="Pfam" id="PF05239">
    <property type="entry name" value="PRC"/>
    <property type="match status" value="2"/>
</dbReference>
<reference evidence="2 3" key="1">
    <citation type="submission" date="2018-08" db="EMBL/GenBank/DDBJ databases">
        <title>Murine metabolic-syndrome-specific gut microbial biobank.</title>
        <authorList>
            <person name="Liu C."/>
        </authorList>
    </citation>
    <scope>NUCLEOTIDE SEQUENCE [LARGE SCALE GENOMIC DNA]</scope>
    <source>
        <strain evidence="2 3">583</strain>
    </source>
</reference>
<dbReference type="OrthoDB" id="1707618at2"/>
<feature type="domain" description="PRC-barrel" evidence="1">
    <location>
        <begin position="6"/>
        <end position="69"/>
    </location>
</feature>
<dbReference type="EMBL" id="QXXA01000007">
    <property type="protein sequence ID" value="NBI06720.1"/>
    <property type="molecule type" value="Genomic_DNA"/>
</dbReference>
<dbReference type="Gene3D" id="2.30.30.240">
    <property type="entry name" value="PRC-barrel domain"/>
    <property type="match status" value="2"/>
</dbReference>
<dbReference type="InterPro" id="IPR011033">
    <property type="entry name" value="PRC_barrel-like_sf"/>
</dbReference>
<dbReference type="RefSeq" id="WP_160197201.1">
    <property type="nucleotide sequence ID" value="NZ_QXXA01000007.1"/>
</dbReference>
<name>A0A845QX59_9CLOT</name>
<dbReference type="InterPro" id="IPR027275">
    <property type="entry name" value="PRC-brl_dom"/>
</dbReference>
<evidence type="ECO:0000313" key="2">
    <source>
        <dbReference type="EMBL" id="NBI06720.1"/>
    </source>
</evidence>
<accession>A0A845QX59</accession>
<comment type="caution">
    <text evidence="2">The sequence shown here is derived from an EMBL/GenBank/DDBJ whole genome shotgun (WGS) entry which is preliminary data.</text>
</comment>
<dbReference type="AlphaFoldDB" id="A0A845QX59"/>
<dbReference type="SUPFAM" id="SSF50346">
    <property type="entry name" value="PRC-barrel domain"/>
    <property type="match status" value="2"/>
</dbReference>
<keyword evidence="3" id="KW-1185">Reference proteome</keyword>
<sequence length="179" mass="20711">MKSTKEIMRLSVIDNTTGEKIANIKDVIFSKKKLKILALLVSDEGIFKEGKIIRYKNIFNLGKDFIAIEKKDTIEKLKDFPEIEKATKEDIEFIGLKVIIKDGEILGYINDIIFNKKNGNLVGFVLTDGILQDIFEGRNIIPCMNNMKIIENTLILDKKFKDEYEKNKIYYKKLLDLDL</sequence>
<organism evidence="2 3">
    <name type="scientific">Senegalia massiliensis</name>
    <dbReference type="NCBI Taxonomy" id="1720316"/>
    <lineage>
        <taxon>Bacteria</taxon>
        <taxon>Bacillati</taxon>
        <taxon>Bacillota</taxon>
        <taxon>Clostridia</taxon>
        <taxon>Eubacteriales</taxon>
        <taxon>Clostridiaceae</taxon>
        <taxon>Senegalia</taxon>
    </lineage>
</organism>
<feature type="domain" description="PRC-barrel" evidence="1">
    <location>
        <begin position="92"/>
        <end position="157"/>
    </location>
</feature>
<evidence type="ECO:0000259" key="1">
    <source>
        <dbReference type="Pfam" id="PF05239"/>
    </source>
</evidence>
<protein>
    <recommendedName>
        <fullName evidence="1">PRC-barrel domain-containing protein</fullName>
    </recommendedName>
</protein>
<dbReference type="Proteomes" id="UP000467132">
    <property type="component" value="Unassembled WGS sequence"/>
</dbReference>
<proteinExistence type="predicted"/>
<gene>
    <name evidence="2" type="ORF">D3Z33_07585</name>
</gene>
<evidence type="ECO:0000313" key="3">
    <source>
        <dbReference type="Proteomes" id="UP000467132"/>
    </source>
</evidence>